<keyword evidence="1" id="KW-0812">Transmembrane</keyword>
<reference evidence="2" key="1">
    <citation type="submission" date="2020-03" db="EMBL/GenBank/DDBJ databases">
        <title>Castanea mollissima Vanexum genome sequencing.</title>
        <authorList>
            <person name="Staton M."/>
        </authorList>
    </citation>
    <scope>NUCLEOTIDE SEQUENCE</scope>
    <source>
        <tissue evidence="2">Leaf</tissue>
    </source>
</reference>
<evidence type="ECO:0000256" key="1">
    <source>
        <dbReference type="SAM" id="Phobius"/>
    </source>
</evidence>
<keyword evidence="3" id="KW-1185">Reference proteome</keyword>
<accession>A0A8J4R052</accession>
<protein>
    <recommendedName>
        <fullName evidence="4">Transmembrane protein</fullName>
    </recommendedName>
</protein>
<comment type="caution">
    <text evidence="2">The sequence shown here is derived from an EMBL/GenBank/DDBJ whole genome shotgun (WGS) entry which is preliminary data.</text>
</comment>
<proteinExistence type="predicted"/>
<gene>
    <name evidence="2" type="ORF">CMV_019547</name>
</gene>
<evidence type="ECO:0008006" key="4">
    <source>
        <dbReference type="Google" id="ProtNLM"/>
    </source>
</evidence>
<sequence>MAPVRTTGTIVATAVAISISMAVLSYFCLSEVTGCEKWWLEEIRLQMLGRLGGGVPDCPQPSVPYPGC</sequence>
<dbReference type="AlphaFoldDB" id="A0A8J4R052"/>
<dbReference type="EMBL" id="JRKL02003452">
    <property type="protein sequence ID" value="KAF3955208.1"/>
    <property type="molecule type" value="Genomic_DNA"/>
</dbReference>
<keyword evidence="1" id="KW-1133">Transmembrane helix</keyword>
<organism evidence="2 3">
    <name type="scientific">Castanea mollissima</name>
    <name type="common">Chinese chestnut</name>
    <dbReference type="NCBI Taxonomy" id="60419"/>
    <lineage>
        <taxon>Eukaryota</taxon>
        <taxon>Viridiplantae</taxon>
        <taxon>Streptophyta</taxon>
        <taxon>Embryophyta</taxon>
        <taxon>Tracheophyta</taxon>
        <taxon>Spermatophyta</taxon>
        <taxon>Magnoliopsida</taxon>
        <taxon>eudicotyledons</taxon>
        <taxon>Gunneridae</taxon>
        <taxon>Pentapetalae</taxon>
        <taxon>rosids</taxon>
        <taxon>fabids</taxon>
        <taxon>Fagales</taxon>
        <taxon>Fagaceae</taxon>
        <taxon>Castanea</taxon>
    </lineage>
</organism>
<feature type="transmembrane region" description="Helical" evidence="1">
    <location>
        <begin position="6"/>
        <end position="29"/>
    </location>
</feature>
<evidence type="ECO:0000313" key="2">
    <source>
        <dbReference type="EMBL" id="KAF3955208.1"/>
    </source>
</evidence>
<keyword evidence="1" id="KW-0472">Membrane</keyword>
<name>A0A8J4R052_9ROSI</name>
<dbReference type="Proteomes" id="UP000737018">
    <property type="component" value="Unassembled WGS sequence"/>
</dbReference>
<evidence type="ECO:0000313" key="3">
    <source>
        <dbReference type="Proteomes" id="UP000737018"/>
    </source>
</evidence>